<evidence type="ECO:0000256" key="12">
    <source>
        <dbReference type="ARBA" id="ARBA00023180"/>
    </source>
</evidence>
<gene>
    <name evidence="16" type="ORF">OsJ_13393</name>
</gene>
<evidence type="ECO:0000313" key="16">
    <source>
        <dbReference type="EMBL" id="EEE60313.1"/>
    </source>
</evidence>
<evidence type="ECO:0000256" key="5">
    <source>
        <dbReference type="ARBA" id="ARBA00022679"/>
    </source>
</evidence>
<comment type="catalytic activity">
    <reaction evidence="13">
        <text>L-threonyl-[protein] + ATP = O-phospho-L-threonyl-[protein] + ADP + H(+)</text>
        <dbReference type="Rhea" id="RHEA:46608"/>
        <dbReference type="Rhea" id="RHEA-COMP:11060"/>
        <dbReference type="Rhea" id="RHEA-COMP:11605"/>
        <dbReference type="ChEBI" id="CHEBI:15378"/>
        <dbReference type="ChEBI" id="CHEBI:30013"/>
        <dbReference type="ChEBI" id="CHEBI:30616"/>
        <dbReference type="ChEBI" id="CHEBI:61977"/>
        <dbReference type="ChEBI" id="CHEBI:456216"/>
        <dbReference type="EC" id="2.7.11.1"/>
    </reaction>
</comment>
<keyword evidence="7" id="KW-0732">Signal</keyword>
<evidence type="ECO:0000256" key="8">
    <source>
        <dbReference type="ARBA" id="ARBA00022737"/>
    </source>
</evidence>
<keyword evidence="10 15" id="KW-1133">Transmembrane helix</keyword>
<dbReference type="EMBL" id="CM000140">
    <property type="protein sequence ID" value="EEE60313.1"/>
    <property type="molecule type" value="Genomic_DNA"/>
</dbReference>
<keyword evidence="8" id="KW-0677">Repeat</keyword>
<evidence type="ECO:0000256" key="2">
    <source>
        <dbReference type="ARBA" id="ARBA00012513"/>
    </source>
</evidence>
<keyword evidence="5" id="KW-0808">Transferase</keyword>
<evidence type="ECO:0000256" key="14">
    <source>
        <dbReference type="ARBA" id="ARBA00048679"/>
    </source>
</evidence>
<dbReference type="SUPFAM" id="SSF52058">
    <property type="entry name" value="L domain-like"/>
    <property type="match status" value="1"/>
</dbReference>
<dbReference type="InterPro" id="IPR001611">
    <property type="entry name" value="Leu-rich_rpt"/>
</dbReference>
<reference evidence="16" key="2">
    <citation type="submission" date="2008-12" db="EMBL/GenBank/DDBJ databases">
        <title>Improved gene annotation of the rice (Oryza sativa) genomes.</title>
        <authorList>
            <person name="Wang J."/>
            <person name="Li R."/>
            <person name="Fan W."/>
            <person name="Huang Q."/>
            <person name="Zhang J."/>
            <person name="Zhou Y."/>
            <person name="Hu Y."/>
            <person name="Zi S."/>
            <person name="Li J."/>
            <person name="Ni P."/>
            <person name="Zheng H."/>
            <person name="Zhang Y."/>
            <person name="Zhao M."/>
            <person name="Hao Q."/>
            <person name="McDermott J."/>
            <person name="Samudrala R."/>
            <person name="Kristiansen K."/>
            <person name="Wong G.K.-S."/>
        </authorList>
    </citation>
    <scope>NUCLEOTIDE SEQUENCE</scope>
</reference>
<evidence type="ECO:0000256" key="1">
    <source>
        <dbReference type="ARBA" id="ARBA00004479"/>
    </source>
</evidence>
<keyword evidence="6 15" id="KW-0812">Transmembrane</keyword>
<feature type="transmembrane region" description="Helical" evidence="15">
    <location>
        <begin position="281"/>
        <end position="305"/>
    </location>
</feature>
<keyword evidence="4" id="KW-0433">Leucine-rich repeat</keyword>
<dbReference type="AlphaFoldDB" id="B9F7M6"/>
<evidence type="ECO:0000256" key="10">
    <source>
        <dbReference type="ARBA" id="ARBA00022989"/>
    </source>
</evidence>
<evidence type="ECO:0000256" key="11">
    <source>
        <dbReference type="ARBA" id="ARBA00023136"/>
    </source>
</evidence>
<dbReference type="InterPro" id="IPR046956">
    <property type="entry name" value="RLP23-like"/>
</dbReference>
<dbReference type="Gene3D" id="3.80.10.10">
    <property type="entry name" value="Ribonuclease Inhibitor"/>
    <property type="match status" value="1"/>
</dbReference>
<keyword evidence="12" id="KW-0325">Glycoprotein</keyword>
<dbReference type="InterPro" id="IPR032675">
    <property type="entry name" value="LRR_dom_sf"/>
</dbReference>
<sequence length="342" mass="38398">MEATTSSLLVRPVDTRLSAASLPIVVRARRRVAVVTAAAPERKPAAAASSSNYVVVPLDAAPSGITRPLVEILRDLNKRVPDTVVRSSRRRASPSDPVIPWYHANRMLSFYAPGWCGEVRDVIYTDNGKVTVIYRVTVRGTDGESCTSITFLDLSWNRLSRKLPMWISNLVRLRFLKLSYNKFDGHIPTNITDLSQLYHLNLAANSLSGVIPWQLSNLEAMTKRKSMLRRIPSGGQLDTLYNNNPSMYDGNAGLCGDILKKKCPGNDASNDYGSYKDHYELLYLCFGLVIGFVLGLWVVFSTLLFKKSWRIAYFRLFDKVYDKAYVFLVVTWNSLASKEATK</sequence>
<keyword evidence="9" id="KW-0418">Kinase</keyword>
<dbReference type="EC" id="2.7.11.1" evidence="2"/>
<organism evidence="16">
    <name type="scientific">Oryza sativa subsp. japonica</name>
    <name type="common">Rice</name>
    <dbReference type="NCBI Taxonomy" id="39947"/>
    <lineage>
        <taxon>Eukaryota</taxon>
        <taxon>Viridiplantae</taxon>
        <taxon>Streptophyta</taxon>
        <taxon>Embryophyta</taxon>
        <taxon>Tracheophyta</taxon>
        <taxon>Spermatophyta</taxon>
        <taxon>Magnoliopsida</taxon>
        <taxon>Liliopsida</taxon>
        <taxon>Poales</taxon>
        <taxon>Poaceae</taxon>
        <taxon>BOP clade</taxon>
        <taxon>Oryzoideae</taxon>
        <taxon>Oryzeae</taxon>
        <taxon>Oryzinae</taxon>
        <taxon>Oryza</taxon>
        <taxon>Oryza sativa</taxon>
    </lineage>
</organism>
<evidence type="ECO:0000256" key="6">
    <source>
        <dbReference type="ARBA" id="ARBA00022692"/>
    </source>
</evidence>
<dbReference type="Pfam" id="PF00560">
    <property type="entry name" value="LRR_1"/>
    <property type="match status" value="3"/>
</dbReference>
<keyword evidence="11 15" id="KW-0472">Membrane</keyword>
<evidence type="ECO:0000256" key="7">
    <source>
        <dbReference type="ARBA" id="ARBA00022729"/>
    </source>
</evidence>
<accession>B9F7M6</accession>
<dbReference type="PANTHER" id="PTHR48063">
    <property type="entry name" value="LRR RECEPTOR-LIKE KINASE"/>
    <property type="match status" value="1"/>
</dbReference>
<dbReference type="GO" id="GO:0004674">
    <property type="term" value="F:protein serine/threonine kinase activity"/>
    <property type="evidence" value="ECO:0007669"/>
    <property type="project" value="UniProtKB-KW"/>
</dbReference>
<reference evidence="16" key="1">
    <citation type="journal article" date="2005" name="PLoS Biol.">
        <title>The genomes of Oryza sativa: a history of duplications.</title>
        <authorList>
            <person name="Yu J."/>
            <person name="Wang J."/>
            <person name="Lin W."/>
            <person name="Li S."/>
            <person name="Li H."/>
            <person name="Zhou J."/>
            <person name="Ni P."/>
            <person name="Dong W."/>
            <person name="Hu S."/>
            <person name="Zeng C."/>
            <person name="Zhang J."/>
            <person name="Zhang Y."/>
            <person name="Li R."/>
            <person name="Xu Z."/>
            <person name="Li S."/>
            <person name="Li X."/>
            <person name="Zheng H."/>
            <person name="Cong L."/>
            <person name="Lin L."/>
            <person name="Yin J."/>
            <person name="Geng J."/>
            <person name="Li G."/>
            <person name="Shi J."/>
            <person name="Liu J."/>
            <person name="Lv H."/>
            <person name="Li J."/>
            <person name="Wang J."/>
            <person name="Deng Y."/>
            <person name="Ran L."/>
            <person name="Shi X."/>
            <person name="Wang X."/>
            <person name="Wu Q."/>
            <person name="Li C."/>
            <person name="Ren X."/>
            <person name="Wang J."/>
            <person name="Wang X."/>
            <person name="Li D."/>
            <person name="Liu D."/>
            <person name="Zhang X."/>
            <person name="Ji Z."/>
            <person name="Zhao W."/>
            <person name="Sun Y."/>
            <person name="Zhang Z."/>
            <person name="Bao J."/>
            <person name="Han Y."/>
            <person name="Dong L."/>
            <person name="Ji J."/>
            <person name="Chen P."/>
            <person name="Wu S."/>
            <person name="Liu J."/>
            <person name="Xiao Y."/>
            <person name="Bu D."/>
            <person name="Tan J."/>
            <person name="Yang L."/>
            <person name="Ye C."/>
            <person name="Zhang J."/>
            <person name="Xu J."/>
            <person name="Zhou Y."/>
            <person name="Yu Y."/>
            <person name="Zhang B."/>
            <person name="Zhuang S."/>
            <person name="Wei H."/>
            <person name="Liu B."/>
            <person name="Lei M."/>
            <person name="Yu H."/>
            <person name="Li Y."/>
            <person name="Xu H."/>
            <person name="Wei S."/>
            <person name="He X."/>
            <person name="Fang L."/>
            <person name="Zhang Z."/>
            <person name="Zhang Y."/>
            <person name="Huang X."/>
            <person name="Su Z."/>
            <person name="Tong W."/>
            <person name="Li J."/>
            <person name="Tong Z."/>
            <person name="Li S."/>
            <person name="Ye J."/>
            <person name="Wang L."/>
            <person name="Fang L."/>
            <person name="Lei T."/>
            <person name="Chen C."/>
            <person name="Chen H."/>
            <person name="Xu Z."/>
            <person name="Li H."/>
            <person name="Huang H."/>
            <person name="Zhang F."/>
            <person name="Xu H."/>
            <person name="Li N."/>
            <person name="Zhao C."/>
            <person name="Li S."/>
            <person name="Dong L."/>
            <person name="Huang Y."/>
            <person name="Li L."/>
            <person name="Xi Y."/>
            <person name="Qi Q."/>
            <person name="Li W."/>
            <person name="Zhang B."/>
            <person name="Hu W."/>
            <person name="Zhang Y."/>
            <person name="Tian X."/>
            <person name="Jiao Y."/>
            <person name="Liang X."/>
            <person name="Jin J."/>
            <person name="Gao L."/>
            <person name="Zheng W."/>
            <person name="Hao B."/>
            <person name="Liu S."/>
            <person name="Wang W."/>
            <person name="Yuan L."/>
            <person name="Cao M."/>
            <person name="McDermott J."/>
            <person name="Samudrala R."/>
            <person name="Wang J."/>
            <person name="Wong G.K."/>
            <person name="Yang H."/>
        </authorList>
    </citation>
    <scope>NUCLEOTIDE SEQUENCE [LARGE SCALE GENOMIC DNA]</scope>
</reference>
<keyword evidence="3" id="KW-0723">Serine/threonine-protein kinase</keyword>
<comment type="subcellular location">
    <subcellularLocation>
        <location evidence="1">Membrane</location>
        <topology evidence="1">Single-pass type I membrane protein</topology>
    </subcellularLocation>
</comment>
<evidence type="ECO:0000256" key="4">
    <source>
        <dbReference type="ARBA" id="ARBA00022614"/>
    </source>
</evidence>
<protein>
    <recommendedName>
        <fullName evidence="2">non-specific serine/threonine protein kinase</fullName>
        <ecNumber evidence="2">2.7.11.1</ecNumber>
    </recommendedName>
</protein>
<evidence type="ECO:0000256" key="9">
    <source>
        <dbReference type="ARBA" id="ARBA00022777"/>
    </source>
</evidence>
<evidence type="ECO:0000256" key="13">
    <source>
        <dbReference type="ARBA" id="ARBA00047899"/>
    </source>
</evidence>
<name>B9F7M6_ORYSJ</name>
<dbReference type="GO" id="GO:0016020">
    <property type="term" value="C:membrane"/>
    <property type="evidence" value="ECO:0007669"/>
    <property type="project" value="UniProtKB-SubCell"/>
</dbReference>
<comment type="catalytic activity">
    <reaction evidence="14">
        <text>L-seryl-[protein] + ATP = O-phospho-L-seryl-[protein] + ADP + H(+)</text>
        <dbReference type="Rhea" id="RHEA:17989"/>
        <dbReference type="Rhea" id="RHEA-COMP:9863"/>
        <dbReference type="Rhea" id="RHEA-COMP:11604"/>
        <dbReference type="ChEBI" id="CHEBI:15378"/>
        <dbReference type="ChEBI" id="CHEBI:29999"/>
        <dbReference type="ChEBI" id="CHEBI:30616"/>
        <dbReference type="ChEBI" id="CHEBI:83421"/>
        <dbReference type="ChEBI" id="CHEBI:456216"/>
        <dbReference type="EC" id="2.7.11.1"/>
    </reaction>
</comment>
<dbReference type="PANTHER" id="PTHR48063:SF90">
    <property type="entry name" value="OS11G0565920 PROTEIN"/>
    <property type="match status" value="1"/>
</dbReference>
<proteinExistence type="predicted"/>
<evidence type="ECO:0000256" key="15">
    <source>
        <dbReference type="SAM" id="Phobius"/>
    </source>
</evidence>
<dbReference type="Proteomes" id="UP000007752">
    <property type="component" value="Chromosome 3"/>
</dbReference>
<evidence type="ECO:0000256" key="3">
    <source>
        <dbReference type="ARBA" id="ARBA00022527"/>
    </source>
</evidence>
<dbReference type="FunFam" id="3.80.10.10:FF:000041">
    <property type="entry name" value="LRR receptor-like serine/threonine-protein kinase ERECTA"/>
    <property type="match status" value="1"/>
</dbReference>